<dbReference type="Proteomes" id="UP001596460">
    <property type="component" value="Unassembled WGS sequence"/>
</dbReference>
<name>A0ABD5XB39_9EURY</name>
<evidence type="ECO:0000313" key="1">
    <source>
        <dbReference type="EMBL" id="MFC7128460.1"/>
    </source>
</evidence>
<evidence type="ECO:0000313" key="2">
    <source>
        <dbReference type="Proteomes" id="UP001596460"/>
    </source>
</evidence>
<evidence type="ECO:0008006" key="3">
    <source>
        <dbReference type="Google" id="ProtNLM"/>
    </source>
</evidence>
<dbReference type="AlphaFoldDB" id="A0ABD5XB39"/>
<proteinExistence type="predicted"/>
<organism evidence="1 2">
    <name type="scientific">Haloferax chudinovii</name>
    <dbReference type="NCBI Taxonomy" id="1109010"/>
    <lineage>
        <taxon>Archaea</taxon>
        <taxon>Methanobacteriati</taxon>
        <taxon>Methanobacteriota</taxon>
        <taxon>Stenosarchaea group</taxon>
        <taxon>Halobacteria</taxon>
        <taxon>Halobacteriales</taxon>
        <taxon>Haloferacaceae</taxon>
        <taxon>Haloferax</taxon>
    </lineage>
</organism>
<gene>
    <name evidence="1" type="ORF">ACFQI8_03500</name>
</gene>
<dbReference type="EMBL" id="JBHTAB010000001">
    <property type="protein sequence ID" value="MFC7128460.1"/>
    <property type="molecule type" value="Genomic_DNA"/>
</dbReference>
<comment type="caution">
    <text evidence="1">The sequence shown here is derived from an EMBL/GenBank/DDBJ whole genome shotgun (WGS) entry which is preliminary data.</text>
</comment>
<protein>
    <recommendedName>
        <fullName evidence="3">Zinc ribbon domain-containing protein</fullName>
    </recommendedName>
</protein>
<keyword evidence="2" id="KW-1185">Reference proteome</keyword>
<reference evidence="1 2" key="1">
    <citation type="journal article" date="2019" name="Int. J. Syst. Evol. Microbiol.">
        <title>The Global Catalogue of Microorganisms (GCM) 10K type strain sequencing project: providing services to taxonomists for standard genome sequencing and annotation.</title>
        <authorList>
            <consortium name="The Broad Institute Genomics Platform"/>
            <consortium name="The Broad Institute Genome Sequencing Center for Infectious Disease"/>
            <person name="Wu L."/>
            <person name="Ma J."/>
        </authorList>
    </citation>
    <scope>NUCLEOTIDE SEQUENCE [LARGE SCALE GENOMIC DNA]</scope>
    <source>
        <strain evidence="1 2">DSM 26526</strain>
    </source>
</reference>
<sequence length="187" mass="21399">MTEHTRSYRKRCEDCGRVVSIRPYCSKCGARLLDDDTSQPVTPEASSVLFDRWMGQASENIEEWGVQDEATLLLAIQEELGELTQAHLEAKHEDSRDSRVDEELDDLGALLLQLHESRQRDEPEPEVKQAYRLACLLTDAENLMSGEADELAYRRPHPDEHLYDVEEGLRFSSNSIRESHEEVISDV</sequence>
<accession>A0ABD5XB39</accession>
<dbReference type="RefSeq" id="WP_390242826.1">
    <property type="nucleotide sequence ID" value="NZ_JBHTAB010000001.1"/>
</dbReference>